<dbReference type="GO" id="GO:0004422">
    <property type="term" value="F:hypoxanthine phosphoribosyltransferase activity"/>
    <property type="evidence" value="ECO:0007669"/>
    <property type="project" value="InterPro"/>
</dbReference>
<keyword evidence="11 15" id="KW-0547">Nucleotide-binding</keyword>
<dbReference type="Pfam" id="PF00156">
    <property type="entry name" value="Pribosyltran"/>
    <property type="match status" value="1"/>
</dbReference>
<evidence type="ECO:0000256" key="6">
    <source>
        <dbReference type="ARBA" id="ARBA00022490"/>
    </source>
</evidence>
<comment type="pathway">
    <text evidence="3 15">Purine metabolism; IMP biosynthesis via salvage pathway; IMP from hypoxanthine: step 1/1.</text>
</comment>
<evidence type="ECO:0000256" key="3">
    <source>
        <dbReference type="ARBA" id="ARBA00004669"/>
    </source>
</evidence>
<dbReference type="Proteomes" id="UP000773614">
    <property type="component" value="Unassembled WGS sequence"/>
</dbReference>
<feature type="domain" description="Phosphoribosyltransferase" evidence="16">
    <location>
        <begin position="15"/>
        <end position="163"/>
    </location>
</feature>
<comment type="catalytic activity">
    <reaction evidence="13">
        <text>GMP + diphosphate = guanine + 5-phospho-alpha-D-ribose 1-diphosphate</text>
        <dbReference type="Rhea" id="RHEA:25424"/>
        <dbReference type="ChEBI" id="CHEBI:16235"/>
        <dbReference type="ChEBI" id="CHEBI:33019"/>
        <dbReference type="ChEBI" id="CHEBI:58017"/>
        <dbReference type="ChEBI" id="CHEBI:58115"/>
        <dbReference type="EC" id="2.4.2.8"/>
    </reaction>
    <physiologicalReaction direction="right-to-left" evidence="13">
        <dbReference type="Rhea" id="RHEA:25426"/>
    </physiologicalReaction>
</comment>
<keyword evidence="10 15" id="KW-0660">Purine salvage</keyword>
<dbReference type="GO" id="GO:0000287">
    <property type="term" value="F:magnesium ion binding"/>
    <property type="evidence" value="ECO:0007669"/>
    <property type="project" value="TreeGrafter"/>
</dbReference>
<evidence type="ECO:0000256" key="10">
    <source>
        <dbReference type="ARBA" id="ARBA00022726"/>
    </source>
</evidence>
<keyword evidence="9 15" id="KW-0479">Metal-binding</keyword>
<gene>
    <name evidence="17" type="primary">hpt</name>
    <name evidence="17" type="ORF">E4O86_15760</name>
</gene>
<dbReference type="CDD" id="cd06223">
    <property type="entry name" value="PRTases_typeI"/>
    <property type="match status" value="1"/>
</dbReference>
<comment type="similarity">
    <text evidence="4 15">Belongs to the purine/pyrimidine phosphoribosyltransferase family.</text>
</comment>
<evidence type="ECO:0000256" key="8">
    <source>
        <dbReference type="ARBA" id="ARBA00022679"/>
    </source>
</evidence>
<evidence type="ECO:0000256" key="14">
    <source>
        <dbReference type="ARBA" id="ARBA00049402"/>
    </source>
</evidence>
<evidence type="ECO:0000259" key="16">
    <source>
        <dbReference type="Pfam" id="PF00156"/>
    </source>
</evidence>
<reference evidence="17" key="1">
    <citation type="submission" date="2019-03" db="EMBL/GenBank/DDBJ databases">
        <title>Afifella sp. nov., isolated from activated sludge.</title>
        <authorList>
            <person name="Li Q."/>
            <person name="Liu Y."/>
        </authorList>
    </citation>
    <scope>NUCLEOTIDE SEQUENCE</scope>
    <source>
        <strain evidence="17">L72</strain>
    </source>
</reference>
<organism evidence="17 18">
    <name type="scientific">Propylenella binzhouense</name>
    <dbReference type="NCBI Taxonomy" id="2555902"/>
    <lineage>
        <taxon>Bacteria</taxon>
        <taxon>Pseudomonadati</taxon>
        <taxon>Pseudomonadota</taxon>
        <taxon>Alphaproteobacteria</taxon>
        <taxon>Hyphomicrobiales</taxon>
        <taxon>Propylenellaceae</taxon>
        <taxon>Propylenella</taxon>
    </lineage>
</organism>
<name>A0A964T7C3_9HYPH</name>
<keyword evidence="12 15" id="KW-0460">Magnesium</keyword>
<comment type="catalytic activity">
    <reaction evidence="14">
        <text>IMP + diphosphate = hypoxanthine + 5-phospho-alpha-D-ribose 1-diphosphate</text>
        <dbReference type="Rhea" id="RHEA:17973"/>
        <dbReference type="ChEBI" id="CHEBI:17368"/>
        <dbReference type="ChEBI" id="CHEBI:33019"/>
        <dbReference type="ChEBI" id="CHEBI:58017"/>
        <dbReference type="ChEBI" id="CHEBI:58053"/>
        <dbReference type="EC" id="2.4.2.8"/>
    </reaction>
    <physiologicalReaction direction="right-to-left" evidence="14">
        <dbReference type="Rhea" id="RHEA:17975"/>
    </physiologicalReaction>
</comment>
<dbReference type="AlphaFoldDB" id="A0A964T7C3"/>
<dbReference type="GO" id="GO:0000166">
    <property type="term" value="F:nucleotide binding"/>
    <property type="evidence" value="ECO:0007669"/>
    <property type="project" value="UniProtKB-KW"/>
</dbReference>
<dbReference type="Gene3D" id="3.40.50.2020">
    <property type="match status" value="1"/>
</dbReference>
<comment type="caution">
    <text evidence="17">The sequence shown here is derived from an EMBL/GenBank/DDBJ whole genome shotgun (WGS) entry which is preliminary data.</text>
</comment>
<dbReference type="SUPFAM" id="SSF53271">
    <property type="entry name" value="PRTase-like"/>
    <property type="match status" value="1"/>
</dbReference>
<evidence type="ECO:0000313" key="17">
    <source>
        <dbReference type="EMBL" id="MYZ49169.1"/>
    </source>
</evidence>
<keyword evidence="8 15" id="KW-0808">Transferase</keyword>
<evidence type="ECO:0000256" key="11">
    <source>
        <dbReference type="ARBA" id="ARBA00022741"/>
    </source>
</evidence>
<dbReference type="InterPro" id="IPR005904">
    <property type="entry name" value="Hxn_phspho_trans"/>
</dbReference>
<dbReference type="EMBL" id="SPKJ01000062">
    <property type="protein sequence ID" value="MYZ49169.1"/>
    <property type="molecule type" value="Genomic_DNA"/>
</dbReference>
<dbReference type="GO" id="GO:0006178">
    <property type="term" value="P:guanine salvage"/>
    <property type="evidence" value="ECO:0007669"/>
    <property type="project" value="TreeGrafter"/>
</dbReference>
<dbReference type="GO" id="GO:0006166">
    <property type="term" value="P:purine ribonucleoside salvage"/>
    <property type="evidence" value="ECO:0007669"/>
    <property type="project" value="UniProtKB-KW"/>
</dbReference>
<evidence type="ECO:0000256" key="12">
    <source>
        <dbReference type="ARBA" id="ARBA00022842"/>
    </source>
</evidence>
<dbReference type="GO" id="GO:0005829">
    <property type="term" value="C:cytosol"/>
    <property type="evidence" value="ECO:0007669"/>
    <property type="project" value="TreeGrafter"/>
</dbReference>
<evidence type="ECO:0000256" key="15">
    <source>
        <dbReference type="RuleBase" id="RU364099"/>
    </source>
</evidence>
<evidence type="ECO:0000256" key="1">
    <source>
        <dbReference type="ARBA" id="ARBA00001946"/>
    </source>
</evidence>
<sequence>MTVEGNPKIRCLFTAEAIAARVEEVAGEIAVSEPHDLLIVVVLKGGFVFAADLARALSRQGVRLEVEFIALSSYGSGRRSSGEVRVLRDIGTEVSGRDVLIVDDVLDSGLTLKFARDLMRQRGARRVAIAALIDKPVGRRVDIEGDYVGFTCPDYFVVGYGMDAGHAYRELPFVGVLEPEGGDGG</sequence>
<comment type="subcellular location">
    <subcellularLocation>
        <location evidence="2 15">Cytoplasm</location>
    </subcellularLocation>
</comment>
<keyword evidence="6 15" id="KW-0963">Cytoplasm</keyword>
<proteinExistence type="inferred from homology"/>
<dbReference type="NCBIfam" id="TIGR01203">
    <property type="entry name" value="HGPRTase"/>
    <property type="match status" value="1"/>
</dbReference>
<dbReference type="GO" id="GO:0046100">
    <property type="term" value="P:hypoxanthine metabolic process"/>
    <property type="evidence" value="ECO:0007669"/>
    <property type="project" value="TreeGrafter"/>
</dbReference>
<evidence type="ECO:0000256" key="7">
    <source>
        <dbReference type="ARBA" id="ARBA00022676"/>
    </source>
</evidence>
<dbReference type="GO" id="GO:0032264">
    <property type="term" value="P:IMP salvage"/>
    <property type="evidence" value="ECO:0007669"/>
    <property type="project" value="TreeGrafter"/>
</dbReference>
<keyword evidence="7 15" id="KW-0328">Glycosyltransferase</keyword>
<dbReference type="InterPro" id="IPR050408">
    <property type="entry name" value="HGPRT"/>
</dbReference>
<evidence type="ECO:0000256" key="5">
    <source>
        <dbReference type="ARBA" id="ARBA00011895"/>
    </source>
</evidence>
<dbReference type="InterPro" id="IPR000836">
    <property type="entry name" value="PRTase_dom"/>
</dbReference>
<keyword evidence="18" id="KW-1185">Reference proteome</keyword>
<dbReference type="GO" id="GO:0032263">
    <property type="term" value="P:GMP salvage"/>
    <property type="evidence" value="ECO:0007669"/>
    <property type="project" value="TreeGrafter"/>
</dbReference>
<evidence type="ECO:0000256" key="4">
    <source>
        <dbReference type="ARBA" id="ARBA00008391"/>
    </source>
</evidence>
<dbReference type="InterPro" id="IPR029057">
    <property type="entry name" value="PRTase-like"/>
</dbReference>
<accession>A0A964T7C3</accession>
<dbReference type="PANTHER" id="PTHR43340">
    <property type="entry name" value="HYPOXANTHINE-GUANINE PHOSPHORIBOSYLTRANSFERASE"/>
    <property type="match status" value="1"/>
</dbReference>
<protein>
    <recommendedName>
        <fullName evidence="5 15">Hypoxanthine phosphoribosyltransferase</fullName>
        <ecNumber evidence="5 15">2.4.2.8</ecNumber>
    </recommendedName>
</protein>
<evidence type="ECO:0000256" key="9">
    <source>
        <dbReference type="ARBA" id="ARBA00022723"/>
    </source>
</evidence>
<dbReference type="OrthoDB" id="9802824at2"/>
<evidence type="ECO:0000256" key="13">
    <source>
        <dbReference type="ARBA" id="ARBA00048811"/>
    </source>
</evidence>
<dbReference type="PANTHER" id="PTHR43340:SF1">
    <property type="entry name" value="HYPOXANTHINE PHOSPHORIBOSYLTRANSFERASE"/>
    <property type="match status" value="1"/>
</dbReference>
<evidence type="ECO:0000256" key="2">
    <source>
        <dbReference type="ARBA" id="ARBA00004496"/>
    </source>
</evidence>
<dbReference type="EC" id="2.4.2.8" evidence="5 15"/>
<comment type="cofactor">
    <cofactor evidence="1 15">
        <name>Mg(2+)</name>
        <dbReference type="ChEBI" id="CHEBI:18420"/>
    </cofactor>
</comment>
<dbReference type="RefSeq" id="WP_161141528.1">
    <property type="nucleotide sequence ID" value="NZ_SPKJ01000062.1"/>
</dbReference>
<evidence type="ECO:0000313" key="18">
    <source>
        <dbReference type="Proteomes" id="UP000773614"/>
    </source>
</evidence>